<keyword evidence="8" id="KW-1185">Reference proteome</keyword>
<dbReference type="Proteomes" id="UP000649617">
    <property type="component" value="Unassembled WGS sequence"/>
</dbReference>
<evidence type="ECO:0000313" key="8">
    <source>
        <dbReference type="Proteomes" id="UP000649617"/>
    </source>
</evidence>
<comment type="subcellular location">
    <subcellularLocation>
        <location evidence="1">Membrane</location>
        <topology evidence="1">Multi-pass membrane protein</topology>
    </subcellularLocation>
</comment>
<evidence type="ECO:0000256" key="1">
    <source>
        <dbReference type="ARBA" id="ARBA00004141"/>
    </source>
</evidence>
<dbReference type="GO" id="GO:0016020">
    <property type="term" value="C:membrane"/>
    <property type="evidence" value="ECO:0007669"/>
    <property type="project" value="UniProtKB-SubCell"/>
</dbReference>
<dbReference type="EMBL" id="CAJNIZ010043800">
    <property type="protein sequence ID" value="CAE7669164.1"/>
    <property type="molecule type" value="Genomic_DNA"/>
</dbReference>
<feature type="transmembrane region" description="Helical" evidence="5">
    <location>
        <begin position="257"/>
        <end position="276"/>
    </location>
</feature>
<feature type="transmembrane region" description="Helical" evidence="5">
    <location>
        <begin position="72"/>
        <end position="92"/>
    </location>
</feature>
<comment type="caution">
    <text evidence="7">The sequence shown here is derived from an EMBL/GenBank/DDBJ whole genome shotgun (WGS) entry which is preliminary data.</text>
</comment>
<evidence type="ECO:0000313" key="7">
    <source>
        <dbReference type="EMBL" id="CAE7669164.1"/>
    </source>
</evidence>
<accession>A0A812W792</accession>
<feature type="transmembrane region" description="Helical" evidence="5">
    <location>
        <begin position="138"/>
        <end position="162"/>
    </location>
</feature>
<evidence type="ECO:0000256" key="3">
    <source>
        <dbReference type="ARBA" id="ARBA00022989"/>
    </source>
</evidence>
<feature type="transmembrane region" description="Helical" evidence="5">
    <location>
        <begin position="29"/>
        <end position="51"/>
    </location>
</feature>
<keyword evidence="2 5" id="KW-0812">Transmembrane</keyword>
<feature type="transmembrane region" description="Helical" evidence="5">
    <location>
        <begin position="174"/>
        <end position="193"/>
    </location>
</feature>
<keyword evidence="3 5" id="KW-1133">Transmembrane helix</keyword>
<evidence type="ECO:0000259" key="6">
    <source>
        <dbReference type="Pfam" id="PF01490"/>
    </source>
</evidence>
<feature type="domain" description="Amino acid transporter transmembrane" evidence="6">
    <location>
        <begin position="2"/>
        <end position="287"/>
    </location>
</feature>
<feature type="transmembrane region" description="Helical" evidence="5">
    <location>
        <begin position="213"/>
        <end position="236"/>
    </location>
</feature>
<gene>
    <name evidence="7" type="primary">AVT6</name>
    <name evidence="7" type="ORF">SPIL2461_LOCUS18405</name>
</gene>
<dbReference type="PANTHER" id="PTHR22950">
    <property type="entry name" value="AMINO ACID TRANSPORTER"/>
    <property type="match status" value="1"/>
</dbReference>
<evidence type="ECO:0000256" key="4">
    <source>
        <dbReference type="ARBA" id="ARBA00023136"/>
    </source>
</evidence>
<dbReference type="OrthoDB" id="28208at2759"/>
<dbReference type="Pfam" id="PF01490">
    <property type="entry name" value="Aa_trans"/>
    <property type="match status" value="1"/>
</dbReference>
<reference evidence="7" key="1">
    <citation type="submission" date="2021-02" db="EMBL/GenBank/DDBJ databases">
        <authorList>
            <person name="Dougan E. K."/>
            <person name="Rhodes N."/>
            <person name="Thang M."/>
            <person name="Chan C."/>
        </authorList>
    </citation>
    <scope>NUCLEOTIDE SEQUENCE</scope>
</reference>
<name>A0A812W792_SYMPI</name>
<keyword evidence="4 5" id="KW-0472">Membrane</keyword>
<protein>
    <submittedName>
        <fullName evidence="7">AVT6 protein</fullName>
    </submittedName>
</protein>
<evidence type="ECO:0000256" key="5">
    <source>
        <dbReference type="SAM" id="Phobius"/>
    </source>
</evidence>
<dbReference type="AlphaFoldDB" id="A0A812W792"/>
<dbReference type="PANTHER" id="PTHR22950:SF652">
    <property type="entry name" value="TRANSMEMBRANE AMINO ACID TRANSPORTER FAMILY PROTEIN"/>
    <property type="match status" value="1"/>
</dbReference>
<dbReference type="InterPro" id="IPR013057">
    <property type="entry name" value="AA_transpt_TM"/>
</dbReference>
<organism evidence="7 8">
    <name type="scientific">Symbiodinium pilosum</name>
    <name type="common">Dinoflagellate</name>
    <dbReference type="NCBI Taxonomy" id="2952"/>
    <lineage>
        <taxon>Eukaryota</taxon>
        <taxon>Sar</taxon>
        <taxon>Alveolata</taxon>
        <taxon>Dinophyceae</taxon>
        <taxon>Suessiales</taxon>
        <taxon>Symbiodiniaceae</taxon>
        <taxon>Symbiodinium</taxon>
    </lineage>
</organism>
<feature type="non-terminal residue" evidence="7">
    <location>
        <position position="1"/>
    </location>
</feature>
<feature type="non-terminal residue" evidence="7">
    <location>
        <position position="295"/>
    </location>
</feature>
<sequence length="295" mass="32714">VTTLLKNMIGAGIFSLPIGLRYASPLPGLIVLAIIGILSAGSYWMVGYTCITCKAKSFRELWNKLLSANTAWMIDVIIFVNGWTTLICYIVLIGDFMSKSFLGLLGPDHWLTKSRVLNQTVITAMVLLPLSSARDLHVLAYTSILGLGVLVYVVILVIHDSWMNSTNISHDTPMCVWNMGVFEAIALYTNAFVAHYNAPKVFAELANPSHERWTLLVGIAYGVAFIVYAAFAWAGFRRFEHEVQGNILRNYGPYAHVLIAWLGMGFSIAFTYPLVFNSAREAAVNLLTLAREQLQ</sequence>
<dbReference type="GO" id="GO:0015179">
    <property type="term" value="F:L-amino acid transmembrane transporter activity"/>
    <property type="evidence" value="ECO:0007669"/>
    <property type="project" value="TreeGrafter"/>
</dbReference>
<evidence type="ECO:0000256" key="2">
    <source>
        <dbReference type="ARBA" id="ARBA00022692"/>
    </source>
</evidence>
<proteinExistence type="predicted"/>